<organism evidence="1">
    <name type="scientific">Medioppia subpectinata</name>
    <dbReference type="NCBI Taxonomy" id="1979941"/>
    <lineage>
        <taxon>Eukaryota</taxon>
        <taxon>Metazoa</taxon>
        <taxon>Ecdysozoa</taxon>
        <taxon>Arthropoda</taxon>
        <taxon>Chelicerata</taxon>
        <taxon>Arachnida</taxon>
        <taxon>Acari</taxon>
        <taxon>Acariformes</taxon>
        <taxon>Sarcoptiformes</taxon>
        <taxon>Oribatida</taxon>
        <taxon>Brachypylina</taxon>
        <taxon>Oppioidea</taxon>
        <taxon>Oppiidae</taxon>
        <taxon>Medioppia</taxon>
    </lineage>
</organism>
<evidence type="ECO:0000313" key="2">
    <source>
        <dbReference type="Proteomes" id="UP000759131"/>
    </source>
</evidence>
<dbReference type="EMBL" id="OC857290">
    <property type="protein sequence ID" value="CAD7624970.1"/>
    <property type="molecule type" value="Genomic_DNA"/>
</dbReference>
<feature type="non-terminal residue" evidence="1">
    <location>
        <position position="1"/>
    </location>
</feature>
<keyword evidence="2" id="KW-1185">Reference proteome</keyword>
<reference evidence="1" key="1">
    <citation type="submission" date="2020-11" db="EMBL/GenBank/DDBJ databases">
        <authorList>
            <person name="Tran Van P."/>
        </authorList>
    </citation>
    <scope>NUCLEOTIDE SEQUENCE</scope>
</reference>
<name>A0A7R9KKH0_9ACAR</name>
<dbReference type="AlphaFoldDB" id="A0A7R9KKH0"/>
<accession>A0A7R9KKH0</accession>
<sequence>MATAMAEMADMAEAERLEASMNKDAIDFFRSLVNYKTSAGKSTRPTNFAGHIGRHMGSDLKKWFLAKYPYHSDFVKFFHENDNVFVYDYMSGEVKLRLSSTQYVRPRRLAYLEIQCSDPSVKDDKMAANVCELELFLHVFRELVTGYE</sequence>
<dbReference type="EMBL" id="CAJPIZ010002715">
    <property type="protein sequence ID" value="CAG2105400.1"/>
    <property type="molecule type" value="Genomic_DNA"/>
</dbReference>
<gene>
    <name evidence="1" type="ORF">OSB1V03_LOCUS5408</name>
</gene>
<dbReference type="OrthoDB" id="6529015at2759"/>
<dbReference type="Proteomes" id="UP000759131">
    <property type="component" value="Unassembled WGS sequence"/>
</dbReference>
<evidence type="ECO:0000313" key="1">
    <source>
        <dbReference type="EMBL" id="CAD7624970.1"/>
    </source>
</evidence>
<protein>
    <submittedName>
        <fullName evidence="1">Uncharacterized protein</fullName>
    </submittedName>
</protein>
<proteinExistence type="predicted"/>